<evidence type="ECO:0000256" key="3">
    <source>
        <dbReference type="ARBA" id="ARBA00022801"/>
    </source>
</evidence>
<protein>
    <submittedName>
        <fullName evidence="6">TatD-related deoxyribonuclease</fullName>
    </submittedName>
</protein>
<dbReference type="FunFam" id="3.20.20.140:FF:000005">
    <property type="entry name" value="TatD family hydrolase"/>
    <property type="match status" value="1"/>
</dbReference>
<feature type="binding site" evidence="4">
    <location>
        <position position="133"/>
    </location>
    <ligand>
        <name>a divalent metal cation</name>
        <dbReference type="ChEBI" id="CHEBI:60240"/>
        <label>2</label>
    </ligand>
</feature>
<sequence length="258" mass="26893">MIDSHCHLDARAFDADRAEALARARAAGVTDVIVPAVGPDAWAPLAAWAAATPGVHHGLGIHPQLLPELDPGGDDRRLADLEAALSRGGAVAVGECGLDAPSVEAGAPMDRQVAVLRGHLALARRFRLPVILHCLRAHEPLLALLAEAPLPAGGVLHSFSGSADQVRAYLPSGLHFSFAGPLTYERARRPIDAARAVPRDRLLVETDAPDQTPRPNRGRNEPAYLPGILSALAGALGTGAAEADALTTANARALFRLA</sequence>
<dbReference type="EMBL" id="CP001359">
    <property type="protein sequence ID" value="ACL65447.1"/>
    <property type="molecule type" value="Genomic_DNA"/>
</dbReference>
<dbReference type="InterPro" id="IPR001130">
    <property type="entry name" value="TatD-like"/>
</dbReference>
<keyword evidence="2 4" id="KW-0479">Metal-binding</keyword>
<evidence type="ECO:0000256" key="5">
    <source>
        <dbReference type="SAM" id="MobiDB-lite"/>
    </source>
</evidence>
<dbReference type="SUPFAM" id="SSF51556">
    <property type="entry name" value="Metallo-dependent hydrolases"/>
    <property type="match status" value="1"/>
</dbReference>
<dbReference type="GO" id="GO:0005829">
    <property type="term" value="C:cytosol"/>
    <property type="evidence" value="ECO:0007669"/>
    <property type="project" value="TreeGrafter"/>
</dbReference>
<gene>
    <name evidence="6" type="ordered locus">A2cp1_2106</name>
</gene>
<evidence type="ECO:0000256" key="1">
    <source>
        <dbReference type="ARBA" id="ARBA00009275"/>
    </source>
</evidence>
<reference evidence="6" key="1">
    <citation type="submission" date="2009-01" db="EMBL/GenBank/DDBJ databases">
        <title>Complete sequence of Anaeromyxobacter dehalogenans 2CP-1.</title>
        <authorList>
            <consortium name="US DOE Joint Genome Institute"/>
            <person name="Lucas S."/>
            <person name="Copeland A."/>
            <person name="Lapidus A."/>
            <person name="Glavina del Rio T."/>
            <person name="Dalin E."/>
            <person name="Tice H."/>
            <person name="Bruce D."/>
            <person name="Goodwin L."/>
            <person name="Pitluck S."/>
            <person name="Saunders E."/>
            <person name="Brettin T."/>
            <person name="Detter J.C."/>
            <person name="Han C."/>
            <person name="Larimer F."/>
            <person name="Land M."/>
            <person name="Hauser L."/>
            <person name="Kyrpides N."/>
            <person name="Ovchinnikova G."/>
            <person name="Beliaev A.S."/>
            <person name="Richardson P."/>
        </authorList>
    </citation>
    <scope>NUCLEOTIDE SEQUENCE</scope>
    <source>
        <strain evidence="6">2CP-1</strain>
    </source>
</reference>
<evidence type="ECO:0000256" key="4">
    <source>
        <dbReference type="PIRSR" id="PIRSR005902-1"/>
    </source>
</evidence>
<feature type="binding site" evidence="4">
    <location>
        <position position="5"/>
    </location>
    <ligand>
        <name>a divalent metal cation</name>
        <dbReference type="ChEBI" id="CHEBI:60240"/>
        <label>1</label>
    </ligand>
</feature>
<evidence type="ECO:0000256" key="2">
    <source>
        <dbReference type="ARBA" id="ARBA00022723"/>
    </source>
</evidence>
<comment type="similarity">
    <text evidence="1">Belongs to the metallo-dependent hydrolases superfamily. TatD-type hydrolase family.</text>
</comment>
<keyword evidence="7" id="KW-1185">Reference proteome</keyword>
<dbReference type="Pfam" id="PF01026">
    <property type="entry name" value="TatD_DNase"/>
    <property type="match status" value="1"/>
</dbReference>
<dbReference type="GO" id="GO:0016788">
    <property type="term" value="F:hydrolase activity, acting on ester bonds"/>
    <property type="evidence" value="ECO:0007669"/>
    <property type="project" value="InterPro"/>
</dbReference>
<name>B8J941_ANAD2</name>
<feature type="binding site" evidence="4">
    <location>
        <position position="207"/>
    </location>
    <ligand>
        <name>a divalent metal cation</name>
        <dbReference type="ChEBI" id="CHEBI:60240"/>
        <label>1</label>
    </ligand>
</feature>
<dbReference type="GO" id="GO:0046872">
    <property type="term" value="F:metal ion binding"/>
    <property type="evidence" value="ECO:0007669"/>
    <property type="project" value="UniProtKB-KW"/>
</dbReference>
<keyword evidence="3" id="KW-0378">Hydrolase</keyword>
<feature type="binding site" evidence="4">
    <location>
        <position position="157"/>
    </location>
    <ligand>
        <name>a divalent metal cation</name>
        <dbReference type="ChEBI" id="CHEBI:60240"/>
        <label>2</label>
    </ligand>
</feature>
<accession>B8J941</accession>
<dbReference type="HOGENOM" id="CLU_031506_0_1_7"/>
<proteinExistence type="inferred from homology"/>
<evidence type="ECO:0000313" key="7">
    <source>
        <dbReference type="Proteomes" id="UP000007089"/>
    </source>
</evidence>
<organism evidence="6 7">
    <name type="scientific">Anaeromyxobacter dehalogenans (strain ATCC BAA-258 / DSM 21875 / 2CP-1)</name>
    <dbReference type="NCBI Taxonomy" id="455488"/>
    <lineage>
        <taxon>Bacteria</taxon>
        <taxon>Pseudomonadati</taxon>
        <taxon>Myxococcota</taxon>
        <taxon>Myxococcia</taxon>
        <taxon>Myxococcales</taxon>
        <taxon>Cystobacterineae</taxon>
        <taxon>Anaeromyxobacteraceae</taxon>
        <taxon>Anaeromyxobacter</taxon>
    </lineage>
</organism>
<dbReference type="Proteomes" id="UP000007089">
    <property type="component" value="Chromosome"/>
</dbReference>
<dbReference type="PROSITE" id="PS01137">
    <property type="entry name" value="TATD_1"/>
    <property type="match status" value="1"/>
</dbReference>
<dbReference type="InterPro" id="IPR018228">
    <property type="entry name" value="DNase_TatD-rel_CS"/>
</dbReference>
<feature type="region of interest" description="Disordered" evidence="5">
    <location>
        <begin position="202"/>
        <end position="222"/>
    </location>
</feature>
<dbReference type="PANTHER" id="PTHR46124">
    <property type="entry name" value="D-AMINOACYL-TRNA DEACYLASE"/>
    <property type="match status" value="1"/>
</dbReference>
<dbReference type="PROSITE" id="PS01091">
    <property type="entry name" value="TATD_3"/>
    <property type="match status" value="1"/>
</dbReference>
<dbReference type="PIRSF" id="PIRSF005902">
    <property type="entry name" value="DNase_TatD"/>
    <property type="match status" value="1"/>
</dbReference>
<feature type="binding site" evidence="4">
    <location>
        <position position="7"/>
    </location>
    <ligand>
        <name>a divalent metal cation</name>
        <dbReference type="ChEBI" id="CHEBI:60240"/>
        <label>1</label>
    </ligand>
</feature>
<feature type="binding site" evidence="4">
    <location>
        <position position="95"/>
    </location>
    <ligand>
        <name>a divalent metal cation</name>
        <dbReference type="ChEBI" id="CHEBI:60240"/>
        <label>1</label>
    </ligand>
</feature>
<dbReference type="PANTHER" id="PTHR46124:SF3">
    <property type="entry name" value="HYDROLASE"/>
    <property type="match status" value="1"/>
</dbReference>
<evidence type="ECO:0000313" key="6">
    <source>
        <dbReference type="EMBL" id="ACL65447.1"/>
    </source>
</evidence>
<dbReference type="InterPro" id="IPR032466">
    <property type="entry name" value="Metal_Hydrolase"/>
</dbReference>
<dbReference type="AlphaFoldDB" id="B8J941"/>
<dbReference type="CDD" id="cd01310">
    <property type="entry name" value="TatD_DNAse"/>
    <property type="match status" value="1"/>
</dbReference>
<dbReference type="RefSeq" id="WP_012633300.1">
    <property type="nucleotide sequence ID" value="NC_011891.1"/>
</dbReference>
<dbReference type="KEGG" id="acp:A2cp1_2106"/>
<dbReference type="Gene3D" id="3.20.20.140">
    <property type="entry name" value="Metal-dependent hydrolases"/>
    <property type="match status" value="1"/>
</dbReference>